<organism evidence="2 3">
    <name type="scientific">Brachionus calyciflorus</name>
    <dbReference type="NCBI Taxonomy" id="104777"/>
    <lineage>
        <taxon>Eukaryota</taxon>
        <taxon>Metazoa</taxon>
        <taxon>Spiralia</taxon>
        <taxon>Gnathifera</taxon>
        <taxon>Rotifera</taxon>
        <taxon>Eurotatoria</taxon>
        <taxon>Monogononta</taxon>
        <taxon>Pseudotrocha</taxon>
        <taxon>Ploima</taxon>
        <taxon>Brachionidae</taxon>
        <taxon>Brachionus</taxon>
    </lineage>
</organism>
<dbReference type="InterPro" id="IPR016024">
    <property type="entry name" value="ARM-type_fold"/>
</dbReference>
<name>A0A814B8I2_9BILA</name>
<proteinExistence type="predicted"/>
<reference evidence="2" key="1">
    <citation type="submission" date="2021-02" db="EMBL/GenBank/DDBJ databases">
        <authorList>
            <person name="Nowell W R."/>
        </authorList>
    </citation>
    <scope>NUCLEOTIDE SEQUENCE</scope>
    <source>
        <strain evidence="2">Ploen Becks lab</strain>
    </source>
</reference>
<dbReference type="AlphaFoldDB" id="A0A814B8I2"/>
<comment type="caution">
    <text evidence="2">The sequence shown here is derived from an EMBL/GenBank/DDBJ whole genome shotgun (WGS) entry which is preliminary data.</text>
</comment>
<dbReference type="PROSITE" id="PS51363">
    <property type="entry name" value="W2"/>
    <property type="match status" value="1"/>
</dbReference>
<evidence type="ECO:0000313" key="3">
    <source>
        <dbReference type="Proteomes" id="UP000663879"/>
    </source>
</evidence>
<dbReference type="EMBL" id="CAJNOC010002305">
    <property type="protein sequence ID" value="CAF0925084.1"/>
    <property type="molecule type" value="Genomic_DNA"/>
</dbReference>
<evidence type="ECO:0000313" key="2">
    <source>
        <dbReference type="EMBL" id="CAF0925084.1"/>
    </source>
</evidence>
<dbReference type="Proteomes" id="UP000663879">
    <property type="component" value="Unassembled WGS sequence"/>
</dbReference>
<keyword evidence="3" id="KW-1185">Reference proteome</keyword>
<sequence>MNDKKNNPKRYSKEFLLSLRHKGQIPKNYDQIEKVFKPTLPITTQCDQKDLVKIISSTTSIDEVVKLINQKIESNKTSMTDLKNAILKRVNEAEAKIIEGLKIAEQTNILFHKFYKTNSDLSHEIINNSLSQFSELNLSPNQNGNKIKEFLATNDEIKKNEIKIEDKKVNTLNHLKHLRDILKKLFENEDDSNDFILDGIKTEFSDEVLKSKDFIGTMSIVICKQSIENSVIFNVNLFVKRLQLLKSFINSNEKLSMECLSAIKCLNETSKCPSGFLNDAFCLLYDFGVVKKDVFFKWKEKYSEQKYEKLSIQLNEFFENLNL</sequence>
<gene>
    <name evidence="2" type="ORF">OXX778_LOCUS12596</name>
</gene>
<evidence type="ECO:0000259" key="1">
    <source>
        <dbReference type="PROSITE" id="PS51363"/>
    </source>
</evidence>
<feature type="domain" description="W2" evidence="1">
    <location>
        <begin position="172"/>
        <end position="323"/>
    </location>
</feature>
<dbReference type="InterPro" id="IPR003307">
    <property type="entry name" value="W2_domain"/>
</dbReference>
<dbReference type="SUPFAM" id="SSF48371">
    <property type="entry name" value="ARM repeat"/>
    <property type="match status" value="1"/>
</dbReference>
<dbReference type="Gene3D" id="1.25.40.180">
    <property type="match status" value="1"/>
</dbReference>
<accession>A0A814B8I2</accession>
<protein>
    <recommendedName>
        <fullName evidence="1">W2 domain-containing protein</fullName>
    </recommendedName>
</protein>